<protein>
    <submittedName>
        <fullName evidence="1">Uncharacterized protein</fullName>
    </submittedName>
</protein>
<keyword evidence="2" id="KW-1185">Reference proteome</keyword>
<accession>A0A916UFR2</accession>
<gene>
    <name evidence="1" type="ORF">GCM10011387_24740</name>
</gene>
<evidence type="ECO:0000313" key="2">
    <source>
        <dbReference type="Proteomes" id="UP000651668"/>
    </source>
</evidence>
<name>A0A916UFR2_9SPHI</name>
<proteinExistence type="predicted"/>
<dbReference type="Proteomes" id="UP000651668">
    <property type="component" value="Unassembled WGS sequence"/>
</dbReference>
<organism evidence="1 2">
    <name type="scientific">Pedobacter quisquiliarum</name>
    <dbReference type="NCBI Taxonomy" id="1834438"/>
    <lineage>
        <taxon>Bacteria</taxon>
        <taxon>Pseudomonadati</taxon>
        <taxon>Bacteroidota</taxon>
        <taxon>Sphingobacteriia</taxon>
        <taxon>Sphingobacteriales</taxon>
        <taxon>Sphingobacteriaceae</taxon>
        <taxon>Pedobacter</taxon>
    </lineage>
</organism>
<reference evidence="1" key="1">
    <citation type="journal article" date="2014" name="Int. J. Syst. Evol. Microbiol.">
        <title>Complete genome sequence of Corynebacterium casei LMG S-19264T (=DSM 44701T), isolated from a smear-ripened cheese.</title>
        <authorList>
            <consortium name="US DOE Joint Genome Institute (JGI-PGF)"/>
            <person name="Walter F."/>
            <person name="Albersmeier A."/>
            <person name="Kalinowski J."/>
            <person name="Ruckert C."/>
        </authorList>
    </citation>
    <scope>NUCLEOTIDE SEQUENCE</scope>
    <source>
        <strain evidence="1">CGMCC 1.15343</strain>
    </source>
</reference>
<sequence length="174" mass="19532">MALHVSAQVKPYLAVVRTSGETIKGILYQVSPDSICLKTDQSRISFCPTKVKTIKIKEISKNSKYLTYLGQDAYQARYLKVSRKMKPVRKWGEETPTIEEELSGRIITGVYNAALNGLASSFRVMNGHSKFLNVNYDKESYNRELDNLNVYALEKQLSNQAVDNSSSQSLAKGN</sequence>
<evidence type="ECO:0000313" key="1">
    <source>
        <dbReference type="EMBL" id="GGC70363.1"/>
    </source>
</evidence>
<dbReference type="EMBL" id="BMIL01000008">
    <property type="protein sequence ID" value="GGC70363.1"/>
    <property type="molecule type" value="Genomic_DNA"/>
</dbReference>
<dbReference type="AlphaFoldDB" id="A0A916UFR2"/>
<reference evidence="1" key="2">
    <citation type="submission" date="2020-09" db="EMBL/GenBank/DDBJ databases">
        <authorList>
            <person name="Sun Q."/>
            <person name="Zhou Y."/>
        </authorList>
    </citation>
    <scope>NUCLEOTIDE SEQUENCE</scope>
    <source>
        <strain evidence="1">CGMCC 1.15343</strain>
    </source>
</reference>
<comment type="caution">
    <text evidence="1">The sequence shown here is derived from an EMBL/GenBank/DDBJ whole genome shotgun (WGS) entry which is preliminary data.</text>
</comment>